<proteinExistence type="predicted"/>
<reference evidence="2" key="1">
    <citation type="submission" date="2016-11" db="UniProtKB">
        <authorList>
            <consortium name="WormBaseParasite"/>
        </authorList>
    </citation>
    <scope>IDENTIFICATION</scope>
</reference>
<dbReference type="Proteomes" id="UP000095281">
    <property type="component" value="Unplaced"/>
</dbReference>
<dbReference type="AlphaFoldDB" id="A0A1I8B355"/>
<sequence length="127" mass="14419">MAVRYQILAVYGRTSHNLDVAFQSCLPHLPLRGELTISTDRILSVRISKFFFNLIDKLILKIFCEGFELSSSDKFAGSNFPFEPYMAKCIPIVVCASTELNVDTSQQQQILIDTRTSIRERAKTLQV</sequence>
<protein>
    <submittedName>
        <fullName evidence="2">Uncharacterized protein</fullName>
    </submittedName>
</protein>
<accession>A0A1I8B355</accession>
<organism evidence="1 2">
    <name type="scientific">Meloidogyne hapla</name>
    <name type="common">Root-knot nematode worm</name>
    <dbReference type="NCBI Taxonomy" id="6305"/>
    <lineage>
        <taxon>Eukaryota</taxon>
        <taxon>Metazoa</taxon>
        <taxon>Ecdysozoa</taxon>
        <taxon>Nematoda</taxon>
        <taxon>Chromadorea</taxon>
        <taxon>Rhabditida</taxon>
        <taxon>Tylenchina</taxon>
        <taxon>Tylenchomorpha</taxon>
        <taxon>Tylenchoidea</taxon>
        <taxon>Meloidogynidae</taxon>
        <taxon>Meloidogyninae</taxon>
        <taxon>Meloidogyne</taxon>
    </lineage>
</organism>
<evidence type="ECO:0000313" key="1">
    <source>
        <dbReference type="Proteomes" id="UP000095281"/>
    </source>
</evidence>
<evidence type="ECO:0000313" key="2">
    <source>
        <dbReference type="WBParaSite" id="MhA1_Contig130.frz3.gene19"/>
    </source>
</evidence>
<name>A0A1I8B355_MELHA</name>
<dbReference type="WBParaSite" id="MhA1_Contig130.frz3.gene19">
    <property type="protein sequence ID" value="MhA1_Contig130.frz3.gene19"/>
    <property type="gene ID" value="MhA1_Contig130.frz3.gene19"/>
</dbReference>
<keyword evidence="1" id="KW-1185">Reference proteome</keyword>